<dbReference type="PANTHER" id="PTHR23501:SF191">
    <property type="entry name" value="VACUOLAR BASIC AMINO ACID TRANSPORTER 4"/>
    <property type="match status" value="1"/>
</dbReference>
<feature type="transmembrane region" description="Helical" evidence="6">
    <location>
        <begin position="35"/>
        <end position="55"/>
    </location>
</feature>
<feature type="transmembrane region" description="Helical" evidence="6">
    <location>
        <begin position="417"/>
        <end position="436"/>
    </location>
</feature>
<dbReference type="GO" id="GO:0005886">
    <property type="term" value="C:plasma membrane"/>
    <property type="evidence" value="ECO:0007669"/>
    <property type="project" value="TreeGrafter"/>
</dbReference>
<evidence type="ECO:0000256" key="6">
    <source>
        <dbReference type="SAM" id="Phobius"/>
    </source>
</evidence>
<feature type="domain" description="Major facilitator superfamily (MFS) profile" evidence="7">
    <location>
        <begin position="2"/>
        <end position="441"/>
    </location>
</feature>
<evidence type="ECO:0000313" key="9">
    <source>
        <dbReference type="Proteomes" id="UP000244571"/>
    </source>
</evidence>
<feature type="transmembrane region" description="Helical" evidence="6">
    <location>
        <begin position="293"/>
        <end position="314"/>
    </location>
</feature>
<gene>
    <name evidence="8" type="ORF">DBV39_18645</name>
</gene>
<proteinExistence type="predicted"/>
<dbReference type="GO" id="GO:0022857">
    <property type="term" value="F:transmembrane transporter activity"/>
    <property type="evidence" value="ECO:0007669"/>
    <property type="project" value="InterPro"/>
</dbReference>
<dbReference type="InterPro" id="IPR020846">
    <property type="entry name" value="MFS_dom"/>
</dbReference>
<accession>A0A2R4XQ40</accession>
<dbReference type="InterPro" id="IPR036259">
    <property type="entry name" value="MFS_trans_sf"/>
</dbReference>
<feature type="transmembrane region" description="Helical" evidence="6">
    <location>
        <begin position="218"/>
        <end position="238"/>
    </location>
</feature>
<dbReference type="RefSeq" id="WP_108623380.1">
    <property type="nucleotide sequence ID" value="NZ_CP028901.1"/>
</dbReference>
<feature type="transmembrane region" description="Helical" evidence="6">
    <location>
        <begin position="156"/>
        <end position="176"/>
    </location>
</feature>
<dbReference type="EMBL" id="CP028901">
    <property type="protein sequence ID" value="AWB35924.1"/>
    <property type="molecule type" value="Genomic_DNA"/>
</dbReference>
<keyword evidence="9" id="KW-1185">Reference proteome</keyword>
<feature type="transmembrane region" description="Helical" evidence="6">
    <location>
        <begin position="188"/>
        <end position="212"/>
    </location>
</feature>
<dbReference type="GO" id="GO:0012505">
    <property type="term" value="C:endomembrane system"/>
    <property type="evidence" value="ECO:0007669"/>
    <property type="project" value="UniProtKB-SubCell"/>
</dbReference>
<dbReference type="PRINTS" id="PR01036">
    <property type="entry name" value="TCRTETB"/>
</dbReference>
<dbReference type="AlphaFoldDB" id="A0A2R4XQ40"/>
<dbReference type="Gene3D" id="1.20.1250.20">
    <property type="entry name" value="MFS general substrate transporter like domains"/>
    <property type="match status" value="1"/>
</dbReference>
<keyword evidence="4 6" id="KW-1133">Transmembrane helix</keyword>
<feature type="transmembrane region" description="Helical" evidence="6">
    <location>
        <begin position="124"/>
        <end position="144"/>
    </location>
</feature>
<evidence type="ECO:0000313" key="8">
    <source>
        <dbReference type="EMBL" id="AWB35924.1"/>
    </source>
</evidence>
<keyword evidence="2" id="KW-0813">Transport</keyword>
<dbReference type="PANTHER" id="PTHR23501">
    <property type="entry name" value="MAJOR FACILITATOR SUPERFAMILY"/>
    <property type="match status" value="1"/>
</dbReference>
<name>A0A2R4XQ40_9BURK</name>
<dbReference type="Proteomes" id="UP000244571">
    <property type="component" value="Chromosome"/>
</dbReference>
<dbReference type="KEGG" id="boz:DBV39_18645"/>
<sequence>MALSGIAFAAVIAAFDATIISTILPQVAQALDGMALYAWVGTGYFLACSLSILIFGRLGDLFGRKPLLLLSLVLVSLGSAFSGLSQTMEQLIGFRVLQGMGGGMMIATAFAAPADLFPDPKERVRWMVLMSSTFAVSSGVGPILGGAVTQAFGWRASFFLIPLIGCIAMPIIWKFFPKMKPRHTARFSFDWMGTLLLAVTVAAPLVALELLVSSHMDVPLWVGGALVLAALVCGYLLLKLEGRVRTPIFPLRILQTTQARLLNIAALIAGAIMFMLIYYIPLQAQDVFGYSPTLAGLMISPLVAGLPVGSVLNGKLFQREPNPQRLMKFGSIMLGVGCVLTLTLSEHSPVWFSLVVMGIAGFGLGFLIPNFTLFMQMIARREDVGIASALIQTTRALGSAVGTALVGALIAELSIETGLRIGLISAVVLCVVLWWLSHRVKMGTFT</sequence>
<reference evidence="8 9" key="1">
    <citation type="submission" date="2018-04" db="EMBL/GenBank/DDBJ databases">
        <title>Bordetella sp. HZ20 isolated from seawater.</title>
        <authorList>
            <person name="Sun C."/>
        </authorList>
    </citation>
    <scope>NUCLEOTIDE SEQUENCE [LARGE SCALE GENOMIC DNA]</scope>
    <source>
        <strain evidence="8 9">HZ20</strain>
    </source>
</reference>
<dbReference type="Pfam" id="PF07690">
    <property type="entry name" value="MFS_1"/>
    <property type="match status" value="1"/>
</dbReference>
<feature type="transmembrane region" description="Helical" evidence="6">
    <location>
        <begin position="259"/>
        <end position="281"/>
    </location>
</feature>
<dbReference type="PROSITE" id="PS50850">
    <property type="entry name" value="MFS"/>
    <property type="match status" value="1"/>
</dbReference>
<evidence type="ECO:0000256" key="5">
    <source>
        <dbReference type="ARBA" id="ARBA00023136"/>
    </source>
</evidence>
<organism evidence="8 9">
    <name type="scientific">Orrella marina</name>
    <dbReference type="NCBI Taxonomy" id="2163011"/>
    <lineage>
        <taxon>Bacteria</taxon>
        <taxon>Pseudomonadati</taxon>
        <taxon>Pseudomonadota</taxon>
        <taxon>Betaproteobacteria</taxon>
        <taxon>Burkholderiales</taxon>
        <taxon>Alcaligenaceae</taxon>
        <taxon>Orrella</taxon>
    </lineage>
</organism>
<keyword evidence="3 6" id="KW-0812">Transmembrane</keyword>
<feature type="transmembrane region" description="Helical" evidence="6">
    <location>
        <begin position="92"/>
        <end position="112"/>
    </location>
</feature>
<feature type="transmembrane region" description="Helical" evidence="6">
    <location>
        <begin position="350"/>
        <end position="374"/>
    </location>
</feature>
<feature type="transmembrane region" description="Helical" evidence="6">
    <location>
        <begin position="67"/>
        <end position="86"/>
    </location>
</feature>
<protein>
    <submittedName>
        <fullName evidence="8">MFS transporter</fullName>
    </submittedName>
</protein>
<feature type="transmembrane region" description="Helical" evidence="6">
    <location>
        <begin position="386"/>
        <end position="411"/>
    </location>
</feature>
<dbReference type="Gene3D" id="1.20.1720.10">
    <property type="entry name" value="Multidrug resistance protein D"/>
    <property type="match status" value="1"/>
</dbReference>
<evidence type="ECO:0000256" key="4">
    <source>
        <dbReference type="ARBA" id="ARBA00022989"/>
    </source>
</evidence>
<evidence type="ECO:0000256" key="1">
    <source>
        <dbReference type="ARBA" id="ARBA00004127"/>
    </source>
</evidence>
<comment type="subcellular location">
    <subcellularLocation>
        <location evidence="1">Endomembrane system</location>
        <topology evidence="1">Multi-pass membrane protein</topology>
    </subcellularLocation>
</comment>
<evidence type="ECO:0000259" key="7">
    <source>
        <dbReference type="PROSITE" id="PS50850"/>
    </source>
</evidence>
<evidence type="ECO:0000256" key="2">
    <source>
        <dbReference type="ARBA" id="ARBA00022448"/>
    </source>
</evidence>
<keyword evidence="5 6" id="KW-0472">Membrane</keyword>
<dbReference type="OrthoDB" id="9807274at2"/>
<dbReference type="SUPFAM" id="SSF103473">
    <property type="entry name" value="MFS general substrate transporter"/>
    <property type="match status" value="1"/>
</dbReference>
<feature type="transmembrane region" description="Helical" evidence="6">
    <location>
        <begin position="326"/>
        <end position="344"/>
    </location>
</feature>
<dbReference type="InterPro" id="IPR011701">
    <property type="entry name" value="MFS"/>
</dbReference>
<evidence type="ECO:0000256" key="3">
    <source>
        <dbReference type="ARBA" id="ARBA00022692"/>
    </source>
</evidence>